<evidence type="ECO:0000256" key="7">
    <source>
        <dbReference type="RuleBase" id="RU003879"/>
    </source>
</evidence>
<keyword evidence="3" id="KW-1003">Cell membrane</keyword>
<dbReference type="EMBL" id="CP007028">
    <property type="protein sequence ID" value="AHE96345.1"/>
    <property type="molecule type" value="Genomic_DNA"/>
</dbReference>
<feature type="transmembrane region" description="Helical" evidence="8">
    <location>
        <begin position="14"/>
        <end position="37"/>
    </location>
</feature>
<evidence type="ECO:0000256" key="8">
    <source>
        <dbReference type="SAM" id="Phobius"/>
    </source>
</evidence>
<keyword evidence="5 8" id="KW-1133">Transmembrane helix</keyword>
<sequence length="133" mass="15289">MTVRRRRLSFDERAYIDVVPLVDTLLAVFLFLAVLAFQSPITLLAVKLPFAREGEKGQITQVLRVQVLKNGEYLYEGKRTTLEELATVFEEKKPKRLIIEADEDTAHKFVVSLMDMAKAKQVEEVLIATRRRP</sequence>
<gene>
    <name evidence="9" type="ORF">THERU_06345</name>
</gene>
<dbReference type="KEGG" id="trd:THERU_06345"/>
<dbReference type="GO" id="GO:0015031">
    <property type="term" value="P:protein transport"/>
    <property type="evidence" value="ECO:0007669"/>
    <property type="project" value="UniProtKB-KW"/>
</dbReference>
<evidence type="ECO:0000313" key="10">
    <source>
        <dbReference type="Proteomes" id="UP000018914"/>
    </source>
</evidence>
<keyword evidence="7" id="KW-0813">Transport</keyword>
<dbReference type="GO" id="GO:0005886">
    <property type="term" value="C:plasma membrane"/>
    <property type="evidence" value="ECO:0007669"/>
    <property type="project" value="UniProtKB-SubCell"/>
</dbReference>
<name>W0DHJ1_9AQUI</name>
<dbReference type="PANTHER" id="PTHR30558:SF7">
    <property type="entry name" value="TOL-PAL SYSTEM PROTEIN TOLR"/>
    <property type="match status" value="1"/>
</dbReference>
<keyword evidence="10" id="KW-1185">Reference proteome</keyword>
<evidence type="ECO:0000256" key="6">
    <source>
        <dbReference type="ARBA" id="ARBA00023136"/>
    </source>
</evidence>
<evidence type="ECO:0000313" key="9">
    <source>
        <dbReference type="EMBL" id="AHE96345.1"/>
    </source>
</evidence>
<organism evidence="10">
    <name type="scientific">Thermocrinis ruber</name>
    <dbReference type="NCBI Taxonomy" id="75906"/>
    <lineage>
        <taxon>Bacteria</taxon>
        <taxon>Pseudomonadati</taxon>
        <taxon>Aquificota</taxon>
        <taxon>Aquificia</taxon>
        <taxon>Aquificales</taxon>
        <taxon>Aquificaceae</taxon>
        <taxon>Thermocrinis</taxon>
    </lineage>
</organism>
<dbReference type="PATRIC" id="fig|75906.3.peg.1231"/>
<dbReference type="HOGENOM" id="CLU_085305_3_5_0"/>
<evidence type="ECO:0000256" key="3">
    <source>
        <dbReference type="ARBA" id="ARBA00022475"/>
    </source>
</evidence>
<dbReference type="STRING" id="75906.THERU_06345"/>
<dbReference type="Gene3D" id="3.30.420.270">
    <property type="match status" value="1"/>
</dbReference>
<keyword evidence="4 7" id="KW-0812">Transmembrane</keyword>
<dbReference type="InterPro" id="IPR003400">
    <property type="entry name" value="ExbD"/>
</dbReference>
<dbReference type="PANTHER" id="PTHR30558">
    <property type="entry name" value="EXBD MEMBRANE COMPONENT OF PMF-DRIVEN MACROMOLECULE IMPORT SYSTEM"/>
    <property type="match status" value="1"/>
</dbReference>
<dbReference type="Proteomes" id="UP000018914">
    <property type="component" value="Chromosome"/>
</dbReference>
<comment type="subcellular location">
    <subcellularLocation>
        <location evidence="1">Cell membrane</location>
        <topology evidence="1">Single-pass membrane protein</topology>
    </subcellularLocation>
    <subcellularLocation>
        <location evidence="7">Cell membrane</location>
        <topology evidence="7">Single-pass type II membrane protein</topology>
    </subcellularLocation>
</comment>
<evidence type="ECO:0000256" key="4">
    <source>
        <dbReference type="ARBA" id="ARBA00022692"/>
    </source>
</evidence>
<keyword evidence="6 8" id="KW-0472">Membrane</keyword>
<accession>W0DHJ1</accession>
<dbReference type="GO" id="GO:0022857">
    <property type="term" value="F:transmembrane transporter activity"/>
    <property type="evidence" value="ECO:0007669"/>
    <property type="project" value="InterPro"/>
</dbReference>
<evidence type="ECO:0000256" key="2">
    <source>
        <dbReference type="ARBA" id="ARBA00005811"/>
    </source>
</evidence>
<protein>
    <submittedName>
        <fullName evidence="9">Biopolymer transporter ExbD</fullName>
    </submittedName>
</protein>
<dbReference type="AlphaFoldDB" id="W0DHJ1"/>
<evidence type="ECO:0000256" key="1">
    <source>
        <dbReference type="ARBA" id="ARBA00004162"/>
    </source>
</evidence>
<proteinExistence type="inferred from homology"/>
<keyword evidence="7" id="KW-0653">Protein transport</keyword>
<dbReference type="Pfam" id="PF02472">
    <property type="entry name" value="ExbD"/>
    <property type="match status" value="1"/>
</dbReference>
<evidence type="ECO:0000256" key="5">
    <source>
        <dbReference type="ARBA" id="ARBA00022989"/>
    </source>
</evidence>
<dbReference type="eggNOG" id="COG0848">
    <property type="taxonomic scope" value="Bacteria"/>
</dbReference>
<comment type="similarity">
    <text evidence="2 7">Belongs to the ExbD/TolR family.</text>
</comment>
<reference evidence="9 10" key="1">
    <citation type="submission" date="2013-12" db="EMBL/GenBank/DDBJ databases">
        <authorList>
            <consortium name="DOE Joint Genome Institute"/>
            <person name="Eisen J."/>
            <person name="Huntemann M."/>
            <person name="Han J."/>
            <person name="Chen A."/>
            <person name="Kyrpides N."/>
            <person name="Mavromatis K."/>
            <person name="Markowitz V."/>
            <person name="Palaniappan K."/>
            <person name="Ivanova N."/>
            <person name="Schaumberg A."/>
            <person name="Pati A."/>
            <person name="Liolios K."/>
            <person name="Nordberg H.P."/>
            <person name="Cantor M.N."/>
            <person name="Hua S.X."/>
            <person name="Woyke T."/>
        </authorList>
    </citation>
    <scope>NUCLEOTIDE SEQUENCE [LARGE SCALE GENOMIC DNA]</scope>
    <source>
        <strain evidence="9 10">DSM 23557</strain>
    </source>
</reference>